<keyword evidence="2" id="KW-0808">Transferase</keyword>
<dbReference type="Gene3D" id="1.10.287.1890">
    <property type="match status" value="1"/>
</dbReference>
<dbReference type="Gene3D" id="3.40.50.150">
    <property type="entry name" value="Vaccinia Virus protein VP39"/>
    <property type="match status" value="1"/>
</dbReference>
<keyword evidence="3" id="KW-1185">Reference proteome</keyword>
<dbReference type="InterPro" id="IPR006901">
    <property type="entry name" value="TrmK"/>
</dbReference>
<keyword evidence="1" id="KW-0175">Coiled coil</keyword>
<dbReference type="Proteomes" id="UP000535491">
    <property type="component" value="Unassembled WGS sequence"/>
</dbReference>
<dbReference type="GO" id="GO:0032259">
    <property type="term" value="P:methylation"/>
    <property type="evidence" value="ECO:0007669"/>
    <property type="project" value="UniProtKB-KW"/>
</dbReference>
<dbReference type="EMBL" id="JACEIQ010000001">
    <property type="protein sequence ID" value="MBA4493178.1"/>
    <property type="molecule type" value="Genomic_DNA"/>
</dbReference>
<organism evidence="2 3">
    <name type="scientific">Paenactinomyces guangxiensis</name>
    <dbReference type="NCBI Taxonomy" id="1490290"/>
    <lineage>
        <taxon>Bacteria</taxon>
        <taxon>Bacillati</taxon>
        <taxon>Bacillota</taxon>
        <taxon>Bacilli</taxon>
        <taxon>Bacillales</taxon>
        <taxon>Thermoactinomycetaceae</taxon>
        <taxon>Paenactinomyces</taxon>
    </lineage>
</organism>
<dbReference type="PANTHER" id="PTHR38451:SF1">
    <property type="entry name" value="TRNA (ADENINE(22)-N(1))-METHYLTRANSFERASE"/>
    <property type="match status" value="1"/>
</dbReference>
<accession>A0A7W1WNJ2</accession>
<dbReference type="GO" id="GO:0160105">
    <property type="term" value="F:tRNA (adenine(22)-N1)-methyltransferase activity"/>
    <property type="evidence" value="ECO:0007669"/>
    <property type="project" value="InterPro"/>
</dbReference>
<dbReference type="PANTHER" id="PTHR38451">
    <property type="entry name" value="TRNA (ADENINE(22)-N(1))-METHYLTRANSFERASE"/>
    <property type="match status" value="1"/>
</dbReference>
<evidence type="ECO:0000313" key="2">
    <source>
        <dbReference type="EMBL" id="MBA4493178.1"/>
    </source>
</evidence>
<evidence type="ECO:0000256" key="1">
    <source>
        <dbReference type="SAM" id="Coils"/>
    </source>
</evidence>
<name>A0A7W1WNJ2_9BACL</name>
<comment type="caution">
    <text evidence="2">The sequence shown here is derived from an EMBL/GenBank/DDBJ whole genome shotgun (WGS) entry which is preliminary data.</text>
</comment>
<proteinExistence type="predicted"/>
<dbReference type="SUPFAM" id="SSF53335">
    <property type="entry name" value="S-adenosyl-L-methionine-dependent methyltransferases"/>
    <property type="match status" value="1"/>
</dbReference>
<dbReference type="Pfam" id="PF04816">
    <property type="entry name" value="TrmK"/>
    <property type="match status" value="1"/>
</dbReference>
<keyword evidence="2" id="KW-0489">Methyltransferase</keyword>
<dbReference type="AlphaFoldDB" id="A0A7W1WNJ2"/>
<protein>
    <submittedName>
        <fullName evidence="2">SAM-dependent methyltransferase</fullName>
    </submittedName>
</protein>
<feature type="coiled-coil region" evidence="1">
    <location>
        <begin position="213"/>
        <end position="248"/>
    </location>
</feature>
<reference evidence="2 3" key="1">
    <citation type="submission" date="2020-07" db="EMBL/GenBank/DDBJ databases">
        <authorList>
            <person name="Feng H."/>
        </authorList>
    </citation>
    <scope>NUCLEOTIDE SEQUENCE [LARGE SCALE GENOMIC DNA]</scope>
    <source>
        <strain evidence="3">s-10</strain>
    </source>
</reference>
<dbReference type="InterPro" id="IPR029063">
    <property type="entry name" value="SAM-dependent_MTases_sf"/>
</dbReference>
<gene>
    <name evidence="2" type="ORF">H1191_02465</name>
</gene>
<sequence length="250" mass="28878">MKREFLNDDWQISYRLQTIADFIPDQMRVADIGGDHAFLLLHLAKQGRLRRGIVGEINPGPFENAQHRVSMMGYSPLIEVRLGDGLSVVDQDEIDVVVIAGMGGALISQILEEGKEKLSHIKRLVLQPNVGGRRVRTWLNENHFQIIEETIVEEAGIFYEVIAAEPGEGQHLYRHPKLTAGQLLELGPILWRKKHPLLKKKLLEDWRAKQKILRQLENGRSEEARRRKEELEQEMKEWEKVMTWLSAEQN</sequence>
<dbReference type="PIRSF" id="PIRSF018637">
    <property type="entry name" value="TrmK"/>
    <property type="match status" value="1"/>
</dbReference>
<evidence type="ECO:0000313" key="3">
    <source>
        <dbReference type="Proteomes" id="UP000535491"/>
    </source>
</evidence>
<dbReference type="RefSeq" id="WP_181750383.1">
    <property type="nucleotide sequence ID" value="NZ_JACEIQ010000001.1"/>
</dbReference>